<organism evidence="2 3">
    <name type="scientific">Cytobacillus stercorigallinarum</name>
    <dbReference type="NCBI Taxonomy" id="2762240"/>
    <lineage>
        <taxon>Bacteria</taxon>
        <taxon>Bacillati</taxon>
        <taxon>Bacillota</taxon>
        <taxon>Bacilli</taxon>
        <taxon>Bacillales</taxon>
        <taxon>Bacillaceae</taxon>
        <taxon>Cytobacillus</taxon>
    </lineage>
</organism>
<evidence type="ECO:0000313" key="3">
    <source>
        <dbReference type="Proteomes" id="UP000657931"/>
    </source>
</evidence>
<comment type="caution">
    <text evidence="2">The sequence shown here is derived from an EMBL/GenBank/DDBJ whole genome shotgun (WGS) entry which is preliminary data.</text>
</comment>
<protein>
    <recommendedName>
        <fullName evidence="4">Integral membrane protein</fullName>
    </recommendedName>
</protein>
<keyword evidence="1" id="KW-0472">Membrane</keyword>
<keyword evidence="1" id="KW-0812">Transmembrane</keyword>
<dbReference type="Proteomes" id="UP000657931">
    <property type="component" value="Unassembled WGS sequence"/>
</dbReference>
<keyword evidence="1" id="KW-1133">Transmembrane helix</keyword>
<dbReference type="RefSeq" id="WP_191812815.1">
    <property type="nucleotide sequence ID" value="NZ_JACSQT010000003.1"/>
</dbReference>
<feature type="transmembrane region" description="Helical" evidence="1">
    <location>
        <begin position="187"/>
        <end position="205"/>
    </location>
</feature>
<gene>
    <name evidence="2" type="ORF">H9655_08195</name>
</gene>
<evidence type="ECO:0008006" key="4">
    <source>
        <dbReference type="Google" id="ProtNLM"/>
    </source>
</evidence>
<proteinExistence type="predicted"/>
<keyword evidence="3" id="KW-1185">Reference proteome</keyword>
<accession>A0ABR8QN97</accession>
<evidence type="ECO:0000256" key="1">
    <source>
        <dbReference type="SAM" id="Phobius"/>
    </source>
</evidence>
<sequence>MDFILDHKWAFLITAEVIFWLSILAFLILRYWFKLDKWSFLFLGIFLLNDIWIATMGYMDYRRTGEFSSYQIIILIVIIYAFTYGKSDFKKLDHFIKRKVAQWKGESVSIDKPAKLSGREHAALERKQFFLHLLVFVLAHIVLALFLGLSEEARSIDSITELGNQWFAANDAVFPFTHSTANNISRIWAIILVIDGIISLSYTLFPRKAS</sequence>
<feature type="transmembrane region" description="Helical" evidence="1">
    <location>
        <begin position="12"/>
        <end position="33"/>
    </location>
</feature>
<name>A0ABR8QN97_9BACI</name>
<feature type="transmembrane region" description="Helical" evidence="1">
    <location>
        <begin position="40"/>
        <end position="61"/>
    </location>
</feature>
<reference evidence="2 3" key="1">
    <citation type="submission" date="2020-08" db="EMBL/GenBank/DDBJ databases">
        <title>A Genomic Blueprint of the Chicken Gut Microbiome.</title>
        <authorList>
            <person name="Gilroy R."/>
            <person name="Ravi A."/>
            <person name="Getino M."/>
            <person name="Pursley I."/>
            <person name="Horton D.L."/>
            <person name="Alikhan N.-F."/>
            <person name="Baker D."/>
            <person name="Gharbi K."/>
            <person name="Hall N."/>
            <person name="Watson M."/>
            <person name="Adriaenssens E.M."/>
            <person name="Foster-Nyarko E."/>
            <person name="Jarju S."/>
            <person name="Secka A."/>
            <person name="Antonio M."/>
            <person name="Oren A."/>
            <person name="Chaudhuri R."/>
            <person name="La Ragione R.M."/>
            <person name="Hildebrand F."/>
            <person name="Pallen M.J."/>
        </authorList>
    </citation>
    <scope>NUCLEOTIDE SEQUENCE [LARGE SCALE GENOMIC DNA]</scope>
    <source>
        <strain evidence="2 3">Sa5YUA1</strain>
    </source>
</reference>
<evidence type="ECO:0000313" key="2">
    <source>
        <dbReference type="EMBL" id="MBD7937009.1"/>
    </source>
</evidence>
<dbReference type="EMBL" id="JACSQT010000003">
    <property type="protein sequence ID" value="MBD7937009.1"/>
    <property type="molecule type" value="Genomic_DNA"/>
</dbReference>
<feature type="transmembrane region" description="Helical" evidence="1">
    <location>
        <begin position="67"/>
        <end position="85"/>
    </location>
</feature>
<feature type="transmembrane region" description="Helical" evidence="1">
    <location>
        <begin position="129"/>
        <end position="149"/>
    </location>
</feature>